<dbReference type="GO" id="GO:0047184">
    <property type="term" value="F:1-acylglycerophosphocholine O-acyltransferase activity"/>
    <property type="evidence" value="ECO:0007669"/>
    <property type="project" value="TreeGrafter"/>
</dbReference>
<keyword evidence="11 17" id="KW-0472">Membrane</keyword>
<evidence type="ECO:0000256" key="15">
    <source>
        <dbReference type="ARBA" id="ARBA00025707"/>
    </source>
</evidence>
<keyword evidence="4" id="KW-0444">Lipid biosynthesis</keyword>
<evidence type="ECO:0000256" key="13">
    <source>
        <dbReference type="ARBA" id="ARBA00023264"/>
    </source>
</evidence>
<reference evidence="19" key="1">
    <citation type="submission" date="2018-05" db="EMBL/GenBank/DDBJ databases">
        <authorList>
            <person name="Datahose"/>
        </authorList>
    </citation>
    <scope>NUCLEOTIDE SEQUENCE</scope>
</reference>
<evidence type="ECO:0000256" key="1">
    <source>
        <dbReference type="ARBA" id="ARBA00004370"/>
    </source>
</evidence>
<comment type="pathway">
    <text evidence="2">Lipid metabolism; phospholipid metabolism.</text>
</comment>
<dbReference type="PANTHER" id="PTHR23063:SF21">
    <property type="entry name" value="LYSOPHOSPHATIDYLCHOLINE ACYLTRANSFERASE 2"/>
    <property type="match status" value="1"/>
</dbReference>
<dbReference type="GO" id="GO:0042171">
    <property type="term" value="F:lysophosphatidic acid acyltransferase activity"/>
    <property type="evidence" value="ECO:0007669"/>
    <property type="project" value="TreeGrafter"/>
</dbReference>
<dbReference type="PROSITE" id="PS00018">
    <property type="entry name" value="EF_HAND_1"/>
    <property type="match status" value="2"/>
</dbReference>
<evidence type="ECO:0000256" key="8">
    <source>
        <dbReference type="ARBA" id="ARBA00022837"/>
    </source>
</evidence>
<dbReference type="GO" id="GO:0016020">
    <property type="term" value="C:membrane"/>
    <property type="evidence" value="ECO:0007669"/>
    <property type="project" value="UniProtKB-SubCell"/>
</dbReference>
<keyword evidence="14" id="KW-0012">Acyltransferase</keyword>
<dbReference type="SUPFAM" id="SSF47473">
    <property type="entry name" value="EF-hand"/>
    <property type="match status" value="1"/>
</dbReference>
<dbReference type="GO" id="GO:0008654">
    <property type="term" value="P:phospholipid biosynthetic process"/>
    <property type="evidence" value="ECO:0007669"/>
    <property type="project" value="UniProtKB-KW"/>
</dbReference>
<dbReference type="SUPFAM" id="SSF69593">
    <property type="entry name" value="Glycerol-3-phosphate (1)-acyltransferase"/>
    <property type="match status" value="1"/>
</dbReference>
<dbReference type="InterPro" id="IPR002123">
    <property type="entry name" value="Plipid/glycerol_acylTrfase"/>
</dbReference>
<dbReference type="Gene3D" id="1.10.238.10">
    <property type="entry name" value="EF-hand"/>
    <property type="match status" value="1"/>
</dbReference>
<feature type="domain" description="EF-hand" evidence="18">
    <location>
        <begin position="381"/>
        <end position="415"/>
    </location>
</feature>
<dbReference type="CDD" id="cd00051">
    <property type="entry name" value="EFh"/>
    <property type="match status" value="2"/>
</dbReference>
<sequence>MPPQRVGALPRQQSLLLPAVINPFVQDTKLSNAAIIKCVLLGIFLVPLRAIFITLVLMVLWPVSVIVTFKLPLKGAVEPSTGWRRFLCQRVMAALGRAYFFSMGFRVVVKAGLPSTVSRVENLATPIFGRFLRSLQPVLVSRTDPDSRKNTINEINRRAKSGGQWPQVLIFPEGTCTNRSCLITFKQGAFIPGVPVQPVLLRYPNKLDTVTWTWQGFKSKTLLLLTLCQLYTTVEIEFLPPHIPTEEEKKSPALFASRVRETMAKALGVPVTDHTYEDCRLMISAGELTLPMEAGLVEFTKISRKLNLKWDNIRKELDGFATMASTCKGGRITIEEFASFLKLPVSPVLEDLFRLFDRNGDGTIDFREYVIGVNILCRPSNTEDVLKMAFQLFDTDEDEKVTHDEFTALLCSALGVSDVDMTKLFEAIDADGSGFITFNEFQEFAATHPEYAKLFTTYLELQRYQAIQEANPGDLELAGQPSSGEEPEESTSDKKDD</sequence>
<dbReference type="Ensembl" id="ENSACLT00000024926.2">
    <property type="protein sequence ID" value="ENSACLP00000024344.1"/>
    <property type="gene ID" value="ENSACLG00000016538.2"/>
</dbReference>
<evidence type="ECO:0000256" key="6">
    <source>
        <dbReference type="ARBA" id="ARBA00022692"/>
    </source>
</evidence>
<dbReference type="AlphaFoldDB" id="A0A3P8Q5Z4"/>
<comment type="pathway">
    <text evidence="15">Phospholipid metabolism.</text>
</comment>
<keyword evidence="5" id="KW-0808">Transferase</keyword>
<evidence type="ECO:0000256" key="17">
    <source>
        <dbReference type="SAM" id="Phobius"/>
    </source>
</evidence>
<evidence type="ECO:0000256" key="16">
    <source>
        <dbReference type="SAM" id="MobiDB-lite"/>
    </source>
</evidence>
<name>A0A3P8Q5Z4_ASTCA</name>
<evidence type="ECO:0000256" key="10">
    <source>
        <dbReference type="ARBA" id="ARBA00023098"/>
    </source>
</evidence>
<comment type="similarity">
    <text evidence="3">Belongs to the 1-acyl-sn-glycerol-3-phosphate acyltransferase family.</text>
</comment>
<evidence type="ECO:0000256" key="7">
    <source>
        <dbReference type="ARBA" id="ARBA00022723"/>
    </source>
</evidence>
<organism evidence="19 20">
    <name type="scientific">Astatotilapia calliptera</name>
    <name type="common">Eastern happy</name>
    <name type="synonym">Chromis callipterus</name>
    <dbReference type="NCBI Taxonomy" id="8154"/>
    <lineage>
        <taxon>Eukaryota</taxon>
        <taxon>Metazoa</taxon>
        <taxon>Chordata</taxon>
        <taxon>Craniata</taxon>
        <taxon>Vertebrata</taxon>
        <taxon>Euteleostomi</taxon>
        <taxon>Actinopterygii</taxon>
        <taxon>Neopterygii</taxon>
        <taxon>Teleostei</taxon>
        <taxon>Neoteleostei</taxon>
        <taxon>Acanthomorphata</taxon>
        <taxon>Ovalentaria</taxon>
        <taxon>Cichlomorphae</taxon>
        <taxon>Cichliformes</taxon>
        <taxon>Cichlidae</taxon>
        <taxon>African cichlids</taxon>
        <taxon>Pseudocrenilabrinae</taxon>
        <taxon>Haplochromini</taxon>
        <taxon>Astatotilapia</taxon>
    </lineage>
</organism>
<dbReference type="GeneTree" id="ENSGT01030000234574"/>
<keyword evidence="20" id="KW-1185">Reference proteome</keyword>
<dbReference type="CDD" id="cd07991">
    <property type="entry name" value="LPLAT_LPCAT1-like"/>
    <property type="match status" value="1"/>
</dbReference>
<protein>
    <recommendedName>
        <fullName evidence="18">EF-hand domain-containing protein</fullName>
    </recommendedName>
</protein>
<evidence type="ECO:0000256" key="9">
    <source>
        <dbReference type="ARBA" id="ARBA00022989"/>
    </source>
</evidence>
<dbReference type="Bgee" id="ENSACLG00000016538">
    <property type="expression patterns" value="Expressed in spleen and 5 other cell types or tissues"/>
</dbReference>
<evidence type="ECO:0000256" key="11">
    <source>
        <dbReference type="ARBA" id="ARBA00023136"/>
    </source>
</evidence>
<feature type="region of interest" description="Disordered" evidence="16">
    <location>
        <begin position="470"/>
        <end position="497"/>
    </location>
</feature>
<evidence type="ECO:0000256" key="14">
    <source>
        <dbReference type="ARBA" id="ARBA00023315"/>
    </source>
</evidence>
<dbReference type="InterPro" id="IPR018247">
    <property type="entry name" value="EF_Hand_1_Ca_BS"/>
</dbReference>
<dbReference type="PANTHER" id="PTHR23063">
    <property type="entry name" value="PHOSPHOLIPID ACYLTRANSFERASE"/>
    <property type="match status" value="1"/>
</dbReference>
<feature type="domain" description="EF-hand" evidence="18">
    <location>
        <begin position="344"/>
        <end position="379"/>
    </location>
</feature>
<keyword evidence="6 17" id="KW-0812">Transmembrane</keyword>
<keyword evidence="9 17" id="KW-1133">Transmembrane helix</keyword>
<feature type="domain" description="EF-hand" evidence="18">
    <location>
        <begin position="416"/>
        <end position="451"/>
    </location>
</feature>
<keyword evidence="13" id="KW-1208">Phospholipid metabolism</keyword>
<gene>
    <name evidence="19" type="primary">LPCAT2</name>
</gene>
<comment type="subcellular location">
    <subcellularLocation>
        <location evidence="1">Membrane</location>
    </subcellularLocation>
</comment>
<dbReference type="InterPro" id="IPR011992">
    <property type="entry name" value="EF-hand-dom_pair"/>
</dbReference>
<evidence type="ECO:0000256" key="12">
    <source>
        <dbReference type="ARBA" id="ARBA00023209"/>
    </source>
</evidence>
<evidence type="ECO:0000256" key="5">
    <source>
        <dbReference type="ARBA" id="ARBA00022679"/>
    </source>
</evidence>
<evidence type="ECO:0000256" key="2">
    <source>
        <dbReference type="ARBA" id="ARBA00005074"/>
    </source>
</evidence>
<keyword evidence="7" id="KW-0479">Metal-binding</keyword>
<evidence type="ECO:0000313" key="20">
    <source>
        <dbReference type="Proteomes" id="UP000265100"/>
    </source>
</evidence>
<reference evidence="19" key="2">
    <citation type="submission" date="2025-08" db="UniProtKB">
        <authorList>
            <consortium name="Ensembl"/>
        </authorList>
    </citation>
    <scope>IDENTIFICATION</scope>
</reference>
<proteinExistence type="inferred from homology"/>
<dbReference type="InterPro" id="IPR002048">
    <property type="entry name" value="EF_hand_dom"/>
</dbReference>
<dbReference type="SMART" id="SM00054">
    <property type="entry name" value="EFh"/>
    <property type="match status" value="4"/>
</dbReference>
<dbReference type="PROSITE" id="PS50222">
    <property type="entry name" value="EF_HAND_2"/>
    <property type="match status" value="3"/>
</dbReference>
<dbReference type="Pfam" id="PF13499">
    <property type="entry name" value="EF-hand_7"/>
    <property type="match status" value="1"/>
</dbReference>
<dbReference type="GO" id="GO:0005783">
    <property type="term" value="C:endoplasmic reticulum"/>
    <property type="evidence" value="ECO:0007669"/>
    <property type="project" value="TreeGrafter"/>
</dbReference>
<dbReference type="Proteomes" id="UP000265100">
    <property type="component" value="Chromosome 1"/>
</dbReference>
<keyword evidence="12" id="KW-0594">Phospholipid biosynthesis</keyword>
<evidence type="ECO:0000259" key="18">
    <source>
        <dbReference type="PROSITE" id="PS50222"/>
    </source>
</evidence>
<dbReference type="SMART" id="SM00563">
    <property type="entry name" value="PlsC"/>
    <property type="match status" value="1"/>
</dbReference>
<evidence type="ECO:0000313" key="19">
    <source>
        <dbReference type="Ensembl" id="ENSACLP00000024344.1"/>
    </source>
</evidence>
<keyword evidence="8" id="KW-0106">Calcium</keyword>
<dbReference type="InterPro" id="IPR045252">
    <property type="entry name" value="LPCAT1-like"/>
</dbReference>
<dbReference type="Pfam" id="PF01553">
    <property type="entry name" value="Acyltransferase"/>
    <property type="match status" value="1"/>
</dbReference>
<dbReference type="UniPathway" id="UPA00085"/>
<keyword evidence="10" id="KW-0443">Lipid metabolism</keyword>
<dbReference type="Pfam" id="PF00036">
    <property type="entry name" value="EF-hand_1"/>
    <property type="match status" value="1"/>
</dbReference>
<dbReference type="GO" id="GO:0005509">
    <property type="term" value="F:calcium ion binding"/>
    <property type="evidence" value="ECO:0007669"/>
    <property type="project" value="InterPro"/>
</dbReference>
<feature type="transmembrane region" description="Helical" evidence="17">
    <location>
        <begin position="38"/>
        <end position="61"/>
    </location>
</feature>
<evidence type="ECO:0000256" key="4">
    <source>
        <dbReference type="ARBA" id="ARBA00022516"/>
    </source>
</evidence>
<accession>A0A3P8Q5Z4</accession>
<reference evidence="19" key="3">
    <citation type="submission" date="2025-09" db="UniProtKB">
        <authorList>
            <consortium name="Ensembl"/>
        </authorList>
    </citation>
    <scope>IDENTIFICATION</scope>
</reference>
<evidence type="ECO:0000256" key="3">
    <source>
        <dbReference type="ARBA" id="ARBA00008655"/>
    </source>
</evidence>